<name>A0AAD5EHI5_UMBRA</name>
<keyword evidence="3" id="KW-1185">Reference proteome</keyword>
<protein>
    <submittedName>
        <fullName evidence="2">Uncharacterized protein</fullName>
    </submittedName>
</protein>
<evidence type="ECO:0000256" key="1">
    <source>
        <dbReference type="SAM" id="SignalP"/>
    </source>
</evidence>
<dbReference type="EMBL" id="MU620895">
    <property type="protein sequence ID" value="KAI8583552.1"/>
    <property type="molecule type" value="Genomic_DNA"/>
</dbReference>
<evidence type="ECO:0000313" key="2">
    <source>
        <dbReference type="EMBL" id="KAI8583552.1"/>
    </source>
</evidence>
<dbReference type="GeneID" id="75911118"/>
<dbReference type="AlphaFoldDB" id="A0AAD5EHI5"/>
<reference evidence="2" key="2">
    <citation type="journal article" date="2022" name="Proc. Natl. Acad. Sci. U.S.A.">
        <title>Diploid-dominant life cycles characterize the early evolution of Fungi.</title>
        <authorList>
            <person name="Amses K.R."/>
            <person name="Simmons D.R."/>
            <person name="Longcore J.E."/>
            <person name="Mondo S.J."/>
            <person name="Seto K."/>
            <person name="Jeronimo G.H."/>
            <person name="Bonds A.E."/>
            <person name="Quandt C.A."/>
            <person name="Davis W.J."/>
            <person name="Chang Y."/>
            <person name="Federici B.A."/>
            <person name="Kuo A."/>
            <person name="LaButti K."/>
            <person name="Pangilinan J."/>
            <person name="Andreopoulos W."/>
            <person name="Tritt A."/>
            <person name="Riley R."/>
            <person name="Hundley H."/>
            <person name="Johnson J."/>
            <person name="Lipzen A."/>
            <person name="Barry K."/>
            <person name="Lang B.F."/>
            <person name="Cuomo C.A."/>
            <person name="Buchler N.E."/>
            <person name="Grigoriev I.V."/>
            <person name="Spatafora J.W."/>
            <person name="Stajich J.E."/>
            <person name="James T.Y."/>
        </authorList>
    </citation>
    <scope>NUCLEOTIDE SEQUENCE</scope>
    <source>
        <strain evidence="2">AG</strain>
    </source>
</reference>
<sequence>MTEFEDIPLRILFFFFFSFRCLAFTPQLPPKSSTRSFPFTWIPNPTPLYNYLNQRTRV</sequence>
<gene>
    <name evidence="2" type="ORF">K450DRAFT_221689</name>
</gene>
<organism evidence="2 3">
    <name type="scientific">Umbelopsis ramanniana AG</name>
    <dbReference type="NCBI Taxonomy" id="1314678"/>
    <lineage>
        <taxon>Eukaryota</taxon>
        <taxon>Fungi</taxon>
        <taxon>Fungi incertae sedis</taxon>
        <taxon>Mucoromycota</taxon>
        <taxon>Mucoromycotina</taxon>
        <taxon>Umbelopsidomycetes</taxon>
        <taxon>Umbelopsidales</taxon>
        <taxon>Umbelopsidaceae</taxon>
        <taxon>Umbelopsis</taxon>
    </lineage>
</organism>
<comment type="caution">
    <text evidence="2">The sequence shown here is derived from an EMBL/GenBank/DDBJ whole genome shotgun (WGS) entry which is preliminary data.</text>
</comment>
<feature type="chain" id="PRO_5042208211" evidence="1">
    <location>
        <begin position="24"/>
        <end position="58"/>
    </location>
</feature>
<feature type="signal peptide" evidence="1">
    <location>
        <begin position="1"/>
        <end position="23"/>
    </location>
</feature>
<keyword evidence="1" id="KW-0732">Signal</keyword>
<proteinExistence type="predicted"/>
<evidence type="ECO:0000313" key="3">
    <source>
        <dbReference type="Proteomes" id="UP001206595"/>
    </source>
</evidence>
<dbReference type="Proteomes" id="UP001206595">
    <property type="component" value="Unassembled WGS sequence"/>
</dbReference>
<reference evidence="2" key="1">
    <citation type="submission" date="2021-06" db="EMBL/GenBank/DDBJ databases">
        <authorList>
            <consortium name="DOE Joint Genome Institute"/>
            <person name="Mondo S.J."/>
            <person name="Amses K.R."/>
            <person name="Simmons D.R."/>
            <person name="Longcore J.E."/>
            <person name="Seto K."/>
            <person name="Alves G.H."/>
            <person name="Bonds A.E."/>
            <person name="Quandt C.A."/>
            <person name="Davis W.J."/>
            <person name="Chang Y."/>
            <person name="Letcher P.M."/>
            <person name="Powell M.J."/>
            <person name="Kuo A."/>
            <person name="Labutti K."/>
            <person name="Pangilinan J."/>
            <person name="Andreopoulos W."/>
            <person name="Tritt A."/>
            <person name="Riley R."/>
            <person name="Hundley H."/>
            <person name="Johnson J."/>
            <person name="Lipzen A."/>
            <person name="Barry K."/>
            <person name="Berbee M.L."/>
            <person name="Buchler N.E."/>
            <person name="Grigoriev I.V."/>
            <person name="Spatafora J.W."/>
            <person name="Stajich J.E."/>
            <person name="James T.Y."/>
        </authorList>
    </citation>
    <scope>NUCLEOTIDE SEQUENCE</scope>
    <source>
        <strain evidence="2">AG</strain>
    </source>
</reference>
<dbReference type="RefSeq" id="XP_051448556.1">
    <property type="nucleotide sequence ID" value="XM_051585770.1"/>
</dbReference>
<accession>A0AAD5EHI5</accession>